<evidence type="ECO:0000313" key="1">
    <source>
        <dbReference type="EMBL" id="GAV09097.1"/>
    </source>
</evidence>
<sequence>MDGLRRAQRYGLPAPAGQCRAVIMDCFVTGKESADQQLVVFFKAREMHDMEIADIVMLVEGNGFTDISYDTHYYLSSRRTKLCCTAQLTAHHHTIPRLCTLHLQTVPGVNQSHSTSPMGSFVLACWSITVNMVERGSVVVDKIWSICRHRHLQPRHFTPMQA</sequence>
<accession>A0A1D1W6Q0</accession>
<evidence type="ECO:0000313" key="2">
    <source>
        <dbReference type="Proteomes" id="UP000186922"/>
    </source>
</evidence>
<gene>
    <name evidence="1" type="primary">RvY_18694-1</name>
    <name evidence="1" type="synonym">RvY_18694.1</name>
    <name evidence="1" type="ORF">RvY_18694</name>
</gene>
<keyword evidence="2" id="KW-1185">Reference proteome</keyword>
<comment type="caution">
    <text evidence="1">The sequence shown here is derived from an EMBL/GenBank/DDBJ whole genome shotgun (WGS) entry which is preliminary data.</text>
</comment>
<organism evidence="1 2">
    <name type="scientific">Ramazzottius varieornatus</name>
    <name type="common">Water bear</name>
    <name type="synonym">Tardigrade</name>
    <dbReference type="NCBI Taxonomy" id="947166"/>
    <lineage>
        <taxon>Eukaryota</taxon>
        <taxon>Metazoa</taxon>
        <taxon>Ecdysozoa</taxon>
        <taxon>Tardigrada</taxon>
        <taxon>Eutardigrada</taxon>
        <taxon>Parachela</taxon>
        <taxon>Hypsibioidea</taxon>
        <taxon>Ramazzottiidae</taxon>
        <taxon>Ramazzottius</taxon>
    </lineage>
</organism>
<reference evidence="1 2" key="1">
    <citation type="journal article" date="2016" name="Nat. Commun.">
        <title>Extremotolerant tardigrade genome and improved radiotolerance of human cultured cells by tardigrade-unique protein.</title>
        <authorList>
            <person name="Hashimoto T."/>
            <person name="Horikawa D.D."/>
            <person name="Saito Y."/>
            <person name="Kuwahara H."/>
            <person name="Kozuka-Hata H."/>
            <person name="Shin-I T."/>
            <person name="Minakuchi Y."/>
            <person name="Ohishi K."/>
            <person name="Motoyama A."/>
            <person name="Aizu T."/>
            <person name="Enomoto A."/>
            <person name="Kondo K."/>
            <person name="Tanaka S."/>
            <person name="Hara Y."/>
            <person name="Koshikawa S."/>
            <person name="Sagara H."/>
            <person name="Miura T."/>
            <person name="Yokobori S."/>
            <person name="Miyagawa K."/>
            <person name="Suzuki Y."/>
            <person name="Kubo T."/>
            <person name="Oyama M."/>
            <person name="Kohara Y."/>
            <person name="Fujiyama A."/>
            <person name="Arakawa K."/>
            <person name="Katayama T."/>
            <person name="Toyoda A."/>
            <person name="Kunieda T."/>
        </authorList>
    </citation>
    <scope>NUCLEOTIDE SEQUENCE [LARGE SCALE GENOMIC DNA]</scope>
    <source>
        <strain evidence="1 2">YOKOZUNA-1</strain>
    </source>
</reference>
<protein>
    <submittedName>
        <fullName evidence="1">Uncharacterized protein</fullName>
    </submittedName>
</protein>
<dbReference type="EMBL" id="BDGG01000020">
    <property type="protein sequence ID" value="GAV09097.1"/>
    <property type="molecule type" value="Genomic_DNA"/>
</dbReference>
<dbReference type="AlphaFoldDB" id="A0A1D1W6Q0"/>
<proteinExistence type="predicted"/>
<dbReference type="Proteomes" id="UP000186922">
    <property type="component" value="Unassembled WGS sequence"/>
</dbReference>
<name>A0A1D1W6Q0_RAMVA</name>